<dbReference type="Pfam" id="PF09922">
    <property type="entry name" value="LiaF-like_C"/>
    <property type="match status" value="1"/>
</dbReference>
<evidence type="ECO:0000313" key="5">
    <source>
        <dbReference type="Proteomes" id="UP000448943"/>
    </source>
</evidence>
<evidence type="ECO:0000313" key="4">
    <source>
        <dbReference type="EMBL" id="NBI27985.1"/>
    </source>
</evidence>
<keyword evidence="5" id="KW-1185">Reference proteome</keyword>
<keyword evidence="1" id="KW-0472">Membrane</keyword>
<keyword evidence="1" id="KW-1133">Transmembrane helix</keyword>
<dbReference type="PANTHER" id="PTHR40763:SF5">
    <property type="entry name" value="MEMBRANE PROTEIN"/>
    <property type="match status" value="1"/>
</dbReference>
<sequence length="232" mass="26101">MKSKYIFGIIVIAIGVFLLLNSTEIIDLNLGYLFRNFWPLILVFLGIVSMFNHSNSKSGGLILLTIGVLLQLRILDVFNIFEYASYWPVLLIIVGVWIMFSNRTNSNKEYNFKKGKLNLDTKDKIKTIGAFSGSDLKNVSQEFKGGSIVVGFGEVNLDLREANIAQDEITIDIVVAFGEVDIRIPEEWNIEINGVPVFGDWRNRTYNRSSNPDAPTLVVDCVIVFGEVDIKN</sequence>
<dbReference type="InterPro" id="IPR024425">
    <property type="entry name" value="LiaF-like_C"/>
</dbReference>
<dbReference type="RefSeq" id="WP_160644466.1">
    <property type="nucleotide sequence ID" value="NZ_SIJB01000007.1"/>
</dbReference>
<dbReference type="Proteomes" id="UP000448943">
    <property type="component" value="Unassembled WGS sequence"/>
</dbReference>
<organism evidence="4 5">
    <name type="scientific">Chengkuizengella marina</name>
    <dbReference type="NCBI Taxonomy" id="2507566"/>
    <lineage>
        <taxon>Bacteria</taxon>
        <taxon>Bacillati</taxon>
        <taxon>Bacillota</taxon>
        <taxon>Bacilli</taxon>
        <taxon>Bacillales</taxon>
        <taxon>Paenibacillaceae</taxon>
        <taxon>Chengkuizengella</taxon>
    </lineage>
</organism>
<feature type="domain" description="LiaF transmembrane" evidence="3">
    <location>
        <begin position="6"/>
        <end position="105"/>
    </location>
</feature>
<reference evidence="4 5" key="1">
    <citation type="submission" date="2019-01" db="EMBL/GenBank/DDBJ databases">
        <title>Chengkuizengella sp. nov., isolated from deep-sea sediment of East Pacific Ocean.</title>
        <authorList>
            <person name="Yang J."/>
            <person name="Lai Q."/>
            <person name="Shao Z."/>
        </authorList>
    </citation>
    <scope>NUCLEOTIDE SEQUENCE [LARGE SCALE GENOMIC DNA]</scope>
    <source>
        <strain evidence="4 5">YPA3-1-1</strain>
    </source>
</reference>
<dbReference type="Pfam" id="PF22570">
    <property type="entry name" value="LiaF-TM"/>
    <property type="match status" value="1"/>
</dbReference>
<gene>
    <name evidence="4" type="ORF">ERL59_03295</name>
</gene>
<dbReference type="EMBL" id="SIJB01000007">
    <property type="protein sequence ID" value="NBI27985.1"/>
    <property type="molecule type" value="Genomic_DNA"/>
</dbReference>
<feature type="transmembrane region" description="Helical" evidence="1">
    <location>
        <begin position="5"/>
        <end position="26"/>
    </location>
</feature>
<feature type="transmembrane region" description="Helical" evidence="1">
    <location>
        <begin position="58"/>
        <end position="74"/>
    </location>
</feature>
<evidence type="ECO:0000259" key="2">
    <source>
        <dbReference type="Pfam" id="PF09922"/>
    </source>
</evidence>
<proteinExistence type="predicted"/>
<accession>A0A6N9PZE4</accession>
<feature type="domain" description="Cell wall-active antibiotics response LiaF-like C-terminal" evidence="2">
    <location>
        <begin position="138"/>
        <end position="202"/>
    </location>
</feature>
<dbReference type="AlphaFoldDB" id="A0A6N9PZE4"/>
<name>A0A6N9PZE4_9BACL</name>
<protein>
    <recommendedName>
        <fullName evidence="6">Cell wall-active antibiotics response LiaF-like C-terminal domain-containing protein</fullName>
    </recommendedName>
</protein>
<evidence type="ECO:0000256" key="1">
    <source>
        <dbReference type="SAM" id="Phobius"/>
    </source>
</evidence>
<evidence type="ECO:0008006" key="6">
    <source>
        <dbReference type="Google" id="ProtNLM"/>
    </source>
</evidence>
<dbReference type="PANTHER" id="PTHR40763">
    <property type="entry name" value="MEMBRANE PROTEIN-RELATED"/>
    <property type="match status" value="1"/>
</dbReference>
<keyword evidence="1" id="KW-0812">Transmembrane</keyword>
<evidence type="ECO:0000259" key="3">
    <source>
        <dbReference type="Pfam" id="PF22570"/>
    </source>
</evidence>
<dbReference type="InterPro" id="IPR054331">
    <property type="entry name" value="LiaF_TM"/>
</dbReference>
<feature type="transmembrane region" description="Helical" evidence="1">
    <location>
        <begin position="32"/>
        <end position="51"/>
    </location>
</feature>
<comment type="caution">
    <text evidence="4">The sequence shown here is derived from an EMBL/GenBank/DDBJ whole genome shotgun (WGS) entry which is preliminary data.</text>
</comment>
<feature type="transmembrane region" description="Helical" evidence="1">
    <location>
        <begin position="80"/>
        <end position="100"/>
    </location>
</feature>
<dbReference type="OrthoDB" id="2351415at2"/>